<dbReference type="AlphaFoldDB" id="A0A511MG27"/>
<gene>
    <name evidence="2" type="ORF">NN4_40280</name>
</gene>
<proteinExistence type="predicted"/>
<organism evidence="2 3">
    <name type="scientific">Nocardia ninae NBRC 108245</name>
    <dbReference type="NCBI Taxonomy" id="1210091"/>
    <lineage>
        <taxon>Bacteria</taxon>
        <taxon>Bacillati</taxon>
        <taxon>Actinomycetota</taxon>
        <taxon>Actinomycetes</taxon>
        <taxon>Mycobacteriales</taxon>
        <taxon>Nocardiaceae</taxon>
        <taxon>Nocardia</taxon>
    </lineage>
</organism>
<name>A0A511MG27_9NOCA</name>
<dbReference type="RefSeq" id="WP_147133332.1">
    <property type="nucleotide sequence ID" value="NZ_BJXA01000025.1"/>
</dbReference>
<keyword evidence="3" id="KW-1185">Reference proteome</keyword>
<dbReference type="Proteomes" id="UP000321424">
    <property type="component" value="Unassembled WGS sequence"/>
</dbReference>
<feature type="region of interest" description="Disordered" evidence="1">
    <location>
        <begin position="159"/>
        <end position="182"/>
    </location>
</feature>
<evidence type="ECO:0000313" key="3">
    <source>
        <dbReference type="Proteomes" id="UP000321424"/>
    </source>
</evidence>
<evidence type="ECO:0000313" key="2">
    <source>
        <dbReference type="EMBL" id="GEM39509.1"/>
    </source>
</evidence>
<dbReference type="EMBL" id="BJXA01000025">
    <property type="protein sequence ID" value="GEM39509.1"/>
    <property type="molecule type" value="Genomic_DNA"/>
</dbReference>
<dbReference type="OrthoDB" id="4551208at2"/>
<accession>A0A511MG27</accession>
<evidence type="ECO:0008006" key="4">
    <source>
        <dbReference type="Google" id="ProtNLM"/>
    </source>
</evidence>
<comment type="caution">
    <text evidence="2">The sequence shown here is derived from an EMBL/GenBank/DDBJ whole genome shotgun (WGS) entry which is preliminary data.</text>
</comment>
<sequence>MSTVGEYFQSTVIRGIDEGVGGPGLVQSLHGTPRDGSLELTTGTPGDRGPAGEPAREFRWEGDIDGQTALDAIATKLGPAQAGKAWRVLPSGNAPDTLVYWNGTGFDTFVDAFGAAGPDGQPCTVTIGMVETGPIGSKLQATITGTPPSLTLDLTVPRGVQGRKGDPGPPGPIRQAPDYADGPHVERTVPMWDTTIGKWVPRPYPGLRGPWSIVENLAWDSGAGFSASQSNIGTTPNTVAVLNIPAQDTDWRPYITGGVMVASGDQLETRIDAEVRLGSAAGQIVALGSGWPSGVLGHNRFQPYYGARMTPESTVGVVLAGQPAALYVVLRRNSGNANYSYAQAGAQIVCWARPVGKTQ</sequence>
<protein>
    <recommendedName>
        <fullName evidence="4">Minor tail protein</fullName>
    </recommendedName>
</protein>
<evidence type="ECO:0000256" key="1">
    <source>
        <dbReference type="SAM" id="MobiDB-lite"/>
    </source>
</evidence>
<reference evidence="2 3" key="1">
    <citation type="submission" date="2019-07" db="EMBL/GenBank/DDBJ databases">
        <title>Whole genome shotgun sequence of Nocardia ninae NBRC 108245.</title>
        <authorList>
            <person name="Hosoyama A."/>
            <person name="Uohara A."/>
            <person name="Ohji S."/>
            <person name="Ichikawa N."/>
        </authorList>
    </citation>
    <scope>NUCLEOTIDE SEQUENCE [LARGE SCALE GENOMIC DNA]</scope>
    <source>
        <strain evidence="2 3">NBRC 108245</strain>
    </source>
</reference>
<feature type="region of interest" description="Disordered" evidence="1">
    <location>
        <begin position="23"/>
        <end position="53"/>
    </location>
</feature>